<feature type="transmembrane region" description="Helical" evidence="2">
    <location>
        <begin position="142"/>
        <end position="166"/>
    </location>
</feature>
<keyword evidence="2" id="KW-0472">Membrane</keyword>
<organism evidence="4 5">
    <name type="scientific">Reticulomyxa filosa</name>
    <dbReference type="NCBI Taxonomy" id="46433"/>
    <lineage>
        <taxon>Eukaryota</taxon>
        <taxon>Sar</taxon>
        <taxon>Rhizaria</taxon>
        <taxon>Retaria</taxon>
        <taxon>Foraminifera</taxon>
        <taxon>Monothalamids</taxon>
        <taxon>Reticulomyxidae</taxon>
        <taxon>Reticulomyxa</taxon>
    </lineage>
</organism>
<keyword evidence="3" id="KW-0732">Signal</keyword>
<sequence>MYVQYCNILLCVCVCVCDEQVTDNTTKANVDNETSSLIQGGRGRRPSIGQYPVSMCFCFFFSSPSTSTSDDGHSQKRNSMDCNDHKEDKKHSRHNKHNEKDDEENVECMHMGLWPEFVGKVGLLANAMISLLLFVNSLDPQWFVVQILCILSVFLGIMAITASVIYEFSQSYLESMSTIARRRVGNNRTRQSLSGQQQQQQQQPPNVRSSLSAVVFDPTTNIGKKRSISEDQKKEEHRIIAHYSDSESNEPDIPIRPHRSRRQRLTH</sequence>
<dbReference type="Proteomes" id="UP000023152">
    <property type="component" value="Unassembled WGS sequence"/>
</dbReference>
<evidence type="ECO:0000256" key="1">
    <source>
        <dbReference type="SAM" id="MobiDB-lite"/>
    </source>
</evidence>
<gene>
    <name evidence="4" type="ORF">RFI_03772</name>
</gene>
<keyword evidence="2" id="KW-1133">Transmembrane helix</keyword>
<accession>X6P6T7</accession>
<keyword evidence="2" id="KW-0812">Transmembrane</keyword>
<protein>
    <submittedName>
        <fullName evidence="4">Uncharacterized protein</fullName>
    </submittedName>
</protein>
<feature type="compositionally biased region" description="Basic residues" evidence="1">
    <location>
        <begin position="256"/>
        <end position="267"/>
    </location>
</feature>
<feature type="compositionally biased region" description="Basic and acidic residues" evidence="1">
    <location>
        <begin position="70"/>
        <end position="90"/>
    </location>
</feature>
<feature type="region of interest" description="Disordered" evidence="1">
    <location>
        <begin position="67"/>
        <end position="103"/>
    </location>
</feature>
<proteinExistence type="predicted"/>
<dbReference type="AlphaFoldDB" id="X6P6T7"/>
<keyword evidence="5" id="KW-1185">Reference proteome</keyword>
<feature type="chain" id="PRO_5004976010" evidence="3">
    <location>
        <begin position="20"/>
        <end position="267"/>
    </location>
</feature>
<evidence type="ECO:0000313" key="5">
    <source>
        <dbReference type="Proteomes" id="UP000023152"/>
    </source>
</evidence>
<evidence type="ECO:0000313" key="4">
    <source>
        <dbReference type="EMBL" id="ETO33337.1"/>
    </source>
</evidence>
<feature type="transmembrane region" description="Helical" evidence="2">
    <location>
        <begin position="117"/>
        <end position="136"/>
    </location>
</feature>
<feature type="non-terminal residue" evidence="4">
    <location>
        <position position="267"/>
    </location>
</feature>
<feature type="region of interest" description="Disordered" evidence="1">
    <location>
        <begin position="224"/>
        <end position="267"/>
    </location>
</feature>
<feature type="region of interest" description="Disordered" evidence="1">
    <location>
        <begin position="187"/>
        <end position="210"/>
    </location>
</feature>
<reference evidence="4 5" key="1">
    <citation type="journal article" date="2013" name="Curr. Biol.">
        <title>The Genome of the Foraminiferan Reticulomyxa filosa.</title>
        <authorList>
            <person name="Glockner G."/>
            <person name="Hulsmann N."/>
            <person name="Schleicher M."/>
            <person name="Noegel A.A."/>
            <person name="Eichinger L."/>
            <person name="Gallinger C."/>
            <person name="Pawlowski J."/>
            <person name="Sierra R."/>
            <person name="Euteneuer U."/>
            <person name="Pillet L."/>
            <person name="Moustafa A."/>
            <person name="Platzer M."/>
            <person name="Groth M."/>
            <person name="Szafranski K."/>
            <person name="Schliwa M."/>
        </authorList>
    </citation>
    <scope>NUCLEOTIDE SEQUENCE [LARGE SCALE GENOMIC DNA]</scope>
</reference>
<comment type="caution">
    <text evidence="4">The sequence shown here is derived from an EMBL/GenBank/DDBJ whole genome shotgun (WGS) entry which is preliminary data.</text>
</comment>
<dbReference type="EMBL" id="ASPP01003477">
    <property type="protein sequence ID" value="ETO33337.1"/>
    <property type="molecule type" value="Genomic_DNA"/>
</dbReference>
<evidence type="ECO:0000256" key="2">
    <source>
        <dbReference type="SAM" id="Phobius"/>
    </source>
</evidence>
<feature type="signal peptide" evidence="3">
    <location>
        <begin position="1"/>
        <end position="19"/>
    </location>
</feature>
<feature type="compositionally biased region" description="Basic and acidic residues" evidence="1">
    <location>
        <begin position="227"/>
        <end position="239"/>
    </location>
</feature>
<evidence type="ECO:0000256" key="3">
    <source>
        <dbReference type="SAM" id="SignalP"/>
    </source>
</evidence>
<name>X6P6T7_RETFI</name>